<gene>
    <name evidence="1" type="ORF">XAT740_LOCUS56979</name>
</gene>
<reference evidence="1" key="1">
    <citation type="submission" date="2021-02" db="EMBL/GenBank/DDBJ databases">
        <authorList>
            <person name="Nowell W R."/>
        </authorList>
    </citation>
    <scope>NUCLEOTIDE SEQUENCE</scope>
</reference>
<dbReference type="EMBL" id="CAJNOR010011482">
    <property type="protein sequence ID" value="CAF1661628.1"/>
    <property type="molecule type" value="Genomic_DNA"/>
</dbReference>
<sequence length="99" mass="11211">MLPIRDGLLSSVINDQDEEKDGVVIFNQLLNTPLTNLQNNHNTTNVRTENEGAEVTLLNNLVLATLVSHVIKKNNQISHFEQQTSQVKQQMSQFEQRIA</sequence>
<evidence type="ECO:0000313" key="2">
    <source>
        <dbReference type="Proteomes" id="UP000663828"/>
    </source>
</evidence>
<proteinExistence type="predicted"/>
<keyword evidence="2" id="KW-1185">Reference proteome</keyword>
<name>A0A816FHD6_ADIRI</name>
<comment type="caution">
    <text evidence="1">The sequence shown here is derived from an EMBL/GenBank/DDBJ whole genome shotgun (WGS) entry which is preliminary data.</text>
</comment>
<organism evidence="1 2">
    <name type="scientific">Adineta ricciae</name>
    <name type="common">Rotifer</name>
    <dbReference type="NCBI Taxonomy" id="249248"/>
    <lineage>
        <taxon>Eukaryota</taxon>
        <taxon>Metazoa</taxon>
        <taxon>Spiralia</taxon>
        <taxon>Gnathifera</taxon>
        <taxon>Rotifera</taxon>
        <taxon>Eurotatoria</taxon>
        <taxon>Bdelloidea</taxon>
        <taxon>Adinetida</taxon>
        <taxon>Adinetidae</taxon>
        <taxon>Adineta</taxon>
    </lineage>
</organism>
<accession>A0A816FHD6</accession>
<feature type="non-terminal residue" evidence="1">
    <location>
        <position position="1"/>
    </location>
</feature>
<dbReference type="AlphaFoldDB" id="A0A816FHD6"/>
<dbReference type="Proteomes" id="UP000663828">
    <property type="component" value="Unassembled WGS sequence"/>
</dbReference>
<protein>
    <submittedName>
        <fullName evidence="1">Uncharacterized protein</fullName>
    </submittedName>
</protein>
<evidence type="ECO:0000313" key="1">
    <source>
        <dbReference type="EMBL" id="CAF1661628.1"/>
    </source>
</evidence>